<protein>
    <recommendedName>
        <fullName evidence="11">Cytochrome P450</fullName>
    </recommendedName>
</protein>
<feature type="region of interest" description="Disordered" evidence="7">
    <location>
        <begin position="317"/>
        <end position="336"/>
    </location>
</feature>
<sequence length="451" mass="51199">MPHSTVSIMLFTLTFLLCLYLVIRYYHPPPPKDLEKWIKTQLDIANFKYAGTTTIEERLLLRAAENRRLCAAFGIDNSLTTESLATHKRFLNAVSRILNRTDRRWTDLYHLAERLINARLSTDRQRECLRRTNDNCRVRLPELARCVVLAVVLHDSFGLDAARIPWDYLMVITREINEQWLRSKRAPHKVVKSELLNATIRRLGVIRGVAVTSSSSGLGHDGGDDNREKILSPEEALGLLMPQYETLWRVVLLTFVTAFHYQPEAYRDAKRRMADVPGCLGDPQREGEALKLAKEGLRLYPSNKHLYRSSTAILPTSEAAQSPVTAEKTPYSPEPTRTLSADISTLHRHPSIWGADALAFRPSRFDDAALTPLQRAAYVPFSLGKHQCPAKRGAFGERMIVTLVAALGRCLDSDRGHVDFGRQVPDMFWRPGEGLPTGRDEMEEWVYVVWA</sequence>
<keyword evidence="5 6" id="KW-0408">Iron</keyword>
<dbReference type="Pfam" id="PF00067">
    <property type="entry name" value="p450"/>
    <property type="match status" value="1"/>
</dbReference>
<evidence type="ECO:0000256" key="8">
    <source>
        <dbReference type="SAM" id="Phobius"/>
    </source>
</evidence>
<dbReference type="InterPro" id="IPR017972">
    <property type="entry name" value="Cyt_P450_CS"/>
</dbReference>
<organism evidence="9 10">
    <name type="scientific">Humicola insolens</name>
    <name type="common">Soft-rot fungus</name>
    <dbReference type="NCBI Taxonomy" id="85995"/>
    <lineage>
        <taxon>Eukaryota</taxon>
        <taxon>Fungi</taxon>
        <taxon>Dikarya</taxon>
        <taxon>Ascomycota</taxon>
        <taxon>Pezizomycotina</taxon>
        <taxon>Sordariomycetes</taxon>
        <taxon>Sordariomycetidae</taxon>
        <taxon>Sordariales</taxon>
        <taxon>Chaetomiaceae</taxon>
        <taxon>Mycothermus</taxon>
    </lineage>
</organism>
<evidence type="ECO:0000256" key="2">
    <source>
        <dbReference type="ARBA" id="ARBA00010617"/>
    </source>
</evidence>
<comment type="cofactor">
    <cofactor evidence="1">
        <name>heme</name>
        <dbReference type="ChEBI" id="CHEBI:30413"/>
    </cofactor>
</comment>
<dbReference type="Gene3D" id="1.10.630.10">
    <property type="entry name" value="Cytochrome P450"/>
    <property type="match status" value="1"/>
</dbReference>
<dbReference type="SUPFAM" id="SSF48264">
    <property type="entry name" value="Cytochrome P450"/>
    <property type="match status" value="1"/>
</dbReference>
<evidence type="ECO:0000256" key="6">
    <source>
        <dbReference type="RuleBase" id="RU000461"/>
    </source>
</evidence>
<comment type="caution">
    <text evidence="9">The sequence shown here is derived from an EMBL/GenBank/DDBJ whole genome shotgun (WGS) entry which is preliminary data.</text>
</comment>
<evidence type="ECO:0000256" key="3">
    <source>
        <dbReference type="ARBA" id="ARBA00022617"/>
    </source>
</evidence>
<feature type="transmembrane region" description="Helical" evidence="8">
    <location>
        <begin position="6"/>
        <end position="26"/>
    </location>
</feature>
<dbReference type="Proteomes" id="UP001583172">
    <property type="component" value="Unassembled WGS sequence"/>
</dbReference>
<dbReference type="InterPro" id="IPR001128">
    <property type="entry name" value="Cyt_P450"/>
</dbReference>
<evidence type="ECO:0000256" key="4">
    <source>
        <dbReference type="ARBA" id="ARBA00022723"/>
    </source>
</evidence>
<keyword evidence="4 6" id="KW-0479">Metal-binding</keyword>
<evidence type="ECO:0008006" key="11">
    <source>
        <dbReference type="Google" id="ProtNLM"/>
    </source>
</evidence>
<evidence type="ECO:0000256" key="7">
    <source>
        <dbReference type="SAM" id="MobiDB-lite"/>
    </source>
</evidence>
<keyword evidence="3 6" id="KW-0349">Heme</keyword>
<evidence type="ECO:0000313" key="9">
    <source>
        <dbReference type="EMBL" id="KAL1839808.1"/>
    </source>
</evidence>
<accession>A0ABR3VEW0</accession>
<reference evidence="9 10" key="1">
    <citation type="journal article" date="2024" name="Commun. Biol.">
        <title>Comparative genomic analysis of thermophilic fungi reveals convergent evolutionary adaptations and gene losses.</title>
        <authorList>
            <person name="Steindorff A.S."/>
            <person name="Aguilar-Pontes M.V."/>
            <person name="Robinson A.J."/>
            <person name="Andreopoulos B."/>
            <person name="LaButti K."/>
            <person name="Kuo A."/>
            <person name="Mondo S."/>
            <person name="Riley R."/>
            <person name="Otillar R."/>
            <person name="Haridas S."/>
            <person name="Lipzen A."/>
            <person name="Grimwood J."/>
            <person name="Schmutz J."/>
            <person name="Clum A."/>
            <person name="Reid I.D."/>
            <person name="Moisan M.C."/>
            <person name="Butler G."/>
            <person name="Nguyen T.T.M."/>
            <person name="Dewar K."/>
            <person name="Conant G."/>
            <person name="Drula E."/>
            <person name="Henrissat B."/>
            <person name="Hansel C."/>
            <person name="Singer S."/>
            <person name="Hutchinson M.I."/>
            <person name="de Vries R.P."/>
            <person name="Natvig D.O."/>
            <person name="Powell A.J."/>
            <person name="Tsang A."/>
            <person name="Grigoriev I.V."/>
        </authorList>
    </citation>
    <scope>NUCLEOTIDE SEQUENCE [LARGE SCALE GENOMIC DNA]</scope>
    <source>
        <strain evidence="9 10">CBS 620.91</strain>
    </source>
</reference>
<proteinExistence type="inferred from homology"/>
<dbReference type="InterPro" id="IPR036396">
    <property type="entry name" value="Cyt_P450_sf"/>
</dbReference>
<keyword evidence="8" id="KW-0472">Membrane</keyword>
<keyword evidence="10" id="KW-1185">Reference proteome</keyword>
<evidence type="ECO:0000313" key="10">
    <source>
        <dbReference type="Proteomes" id="UP001583172"/>
    </source>
</evidence>
<name>A0ABR3VEW0_HUMIN</name>
<dbReference type="InterPro" id="IPR050121">
    <property type="entry name" value="Cytochrome_P450_monoxygenase"/>
</dbReference>
<keyword evidence="6" id="KW-0560">Oxidoreductase</keyword>
<keyword evidence="8" id="KW-0812">Transmembrane</keyword>
<dbReference type="EMBL" id="JAZGSY010000139">
    <property type="protein sequence ID" value="KAL1839808.1"/>
    <property type="molecule type" value="Genomic_DNA"/>
</dbReference>
<keyword evidence="8" id="KW-1133">Transmembrane helix</keyword>
<dbReference type="PROSITE" id="PS00086">
    <property type="entry name" value="CYTOCHROME_P450"/>
    <property type="match status" value="1"/>
</dbReference>
<keyword evidence="6" id="KW-0503">Monooxygenase</keyword>
<evidence type="ECO:0000256" key="5">
    <source>
        <dbReference type="ARBA" id="ARBA00023004"/>
    </source>
</evidence>
<gene>
    <name evidence="9" type="ORF">VTJ49DRAFT_1087</name>
</gene>
<dbReference type="PANTHER" id="PTHR24305:SF232">
    <property type="entry name" value="P450, PUTATIVE (EUROFUNG)-RELATED"/>
    <property type="match status" value="1"/>
</dbReference>
<dbReference type="PANTHER" id="PTHR24305">
    <property type="entry name" value="CYTOCHROME P450"/>
    <property type="match status" value="1"/>
</dbReference>
<evidence type="ECO:0000256" key="1">
    <source>
        <dbReference type="ARBA" id="ARBA00001971"/>
    </source>
</evidence>
<comment type="similarity">
    <text evidence="2 6">Belongs to the cytochrome P450 family.</text>
</comment>